<protein>
    <submittedName>
        <fullName evidence="3">Uncharacterized protein</fullName>
    </submittedName>
</protein>
<dbReference type="Proteomes" id="UP000887578">
    <property type="component" value="Unplaced"/>
</dbReference>
<feature type="chain" id="PRO_5037724162" evidence="1">
    <location>
        <begin position="22"/>
        <end position="127"/>
    </location>
</feature>
<feature type="signal peptide" evidence="1">
    <location>
        <begin position="1"/>
        <end position="21"/>
    </location>
</feature>
<sequence length="127" mass="13715">MMANFGIFVMVIVLPLKNVYGCIPTRNIDDTGIIPLTTTPPPPPPCSSCLIPLKTVDDNCGLTMTPCDENNRSIFDCGSSCILFSQNEPTDVLINRGTSPVDIICDSSSGRFFIGTPTDQIRTVRCA</sequence>
<dbReference type="WBParaSite" id="PDA_v2.g12978.t1">
    <property type="protein sequence ID" value="PDA_v2.g12978.t1"/>
    <property type="gene ID" value="PDA_v2.g12978"/>
</dbReference>
<proteinExistence type="predicted"/>
<name>A0A914P6H5_9BILA</name>
<reference evidence="3" key="1">
    <citation type="submission" date="2022-11" db="UniProtKB">
        <authorList>
            <consortium name="WormBaseParasite"/>
        </authorList>
    </citation>
    <scope>IDENTIFICATION</scope>
</reference>
<dbReference type="AlphaFoldDB" id="A0A914P6H5"/>
<evidence type="ECO:0000256" key="1">
    <source>
        <dbReference type="SAM" id="SignalP"/>
    </source>
</evidence>
<organism evidence="2 3">
    <name type="scientific">Panagrolaimus davidi</name>
    <dbReference type="NCBI Taxonomy" id="227884"/>
    <lineage>
        <taxon>Eukaryota</taxon>
        <taxon>Metazoa</taxon>
        <taxon>Ecdysozoa</taxon>
        <taxon>Nematoda</taxon>
        <taxon>Chromadorea</taxon>
        <taxon>Rhabditida</taxon>
        <taxon>Tylenchina</taxon>
        <taxon>Panagrolaimomorpha</taxon>
        <taxon>Panagrolaimoidea</taxon>
        <taxon>Panagrolaimidae</taxon>
        <taxon>Panagrolaimus</taxon>
    </lineage>
</organism>
<keyword evidence="2" id="KW-1185">Reference proteome</keyword>
<evidence type="ECO:0000313" key="3">
    <source>
        <dbReference type="WBParaSite" id="PDA_v2.g12978.t1"/>
    </source>
</evidence>
<keyword evidence="1" id="KW-0732">Signal</keyword>
<evidence type="ECO:0000313" key="2">
    <source>
        <dbReference type="Proteomes" id="UP000887578"/>
    </source>
</evidence>
<accession>A0A914P6H5</accession>